<feature type="transmembrane region" description="Helical" evidence="1">
    <location>
        <begin position="5"/>
        <end position="22"/>
    </location>
</feature>
<dbReference type="OrthoDB" id="2591920at2"/>
<keyword evidence="1" id="KW-1133">Transmembrane helix</keyword>
<evidence type="ECO:0000313" key="3">
    <source>
        <dbReference type="Proteomes" id="UP000256869"/>
    </source>
</evidence>
<comment type="caution">
    <text evidence="2">The sequence shown here is derived from an EMBL/GenBank/DDBJ whole genome shotgun (WGS) entry which is preliminary data.</text>
</comment>
<keyword evidence="1" id="KW-0812">Transmembrane</keyword>
<sequence>MQLFIFIMGIIVLVFGIFFGFASGNLTLLLAGFVAGPLLLGIAKIIQILEGLDHKLLRIPYSLDQVWKVIKSSTIYEMESKDFEVHPNVKGNTQFPLVLLDDEYYLKARVFKKYFKEEENEYLFELPKQEPITLQKSYSYYPGVELFDFRDHLYVLLKKINVYPNIEGNKVTLEYFKDERYVS</sequence>
<name>A0A3D9IYJ1_9BACL</name>
<feature type="transmembrane region" description="Helical" evidence="1">
    <location>
        <begin position="28"/>
        <end position="49"/>
    </location>
</feature>
<dbReference type="AlphaFoldDB" id="A0A3D9IYJ1"/>
<keyword evidence="1" id="KW-0472">Membrane</keyword>
<dbReference type="EMBL" id="QRDY01000001">
    <property type="protein sequence ID" value="RED66146.1"/>
    <property type="molecule type" value="Genomic_DNA"/>
</dbReference>
<dbReference type="RefSeq" id="WP_115991090.1">
    <property type="nucleotide sequence ID" value="NZ_QRDY01000001.1"/>
</dbReference>
<evidence type="ECO:0000256" key="1">
    <source>
        <dbReference type="SAM" id="Phobius"/>
    </source>
</evidence>
<gene>
    <name evidence="2" type="ORF">DFP95_101644</name>
</gene>
<proteinExistence type="predicted"/>
<accession>A0A3D9IYJ1</accession>
<dbReference type="Proteomes" id="UP000256869">
    <property type="component" value="Unassembled WGS sequence"/>
</dbReference>
<organism evidence="2 3">
    <name type="scientific">Cohnella lupini</name>
    <dbReference type="NCBI Taxonomy" id="1294267"/>
    <lineage>
        <taxon>Bacteria</taxon>
        <taxon>Bacillati</taxon>
        <taxon>Bacillota</taxon>
        <taxon>Bacilli</taxon>
        <taxon>Bacillales</taxon>
        <taxon>Paenibacillaceae</taxon>
        <taxon>Cohnella</taxon>
    </lineage>
</organism>
<evidence type="ECO:0000313" key="2">
    <source>
        <dbReference type="EMBL" id="RED66146.1"/>
    </source>
</evidence>
<keyword evidence="3" id="KW-1185">Reference proteome</keyword>
<protein>
    <submittedName>
        <fullName evidence="2">Uncharacterized protein</fullName>
    </submittedName>
</protein>
<reference evidence="2 3" key="1">
    <citation type="submission" date="2018-07" db="EMBL/GenBank/DDBJ databases">
        <title>Genomic Encyclopedia of Type Strains, Phase III (KMG-III): the genomes of soil and plant-associated and newly described type strains.</title>
        <authorList>
            <person name="Whitman W."/>
        </authorList>
    </citation>
    <scope>NUCLEOTIDE SEQUENCE [LARGE SCALE GENOMIC DNA]</scope>
    <source>
        <strain evidence="2 3">CECT 8236</strain>
    </source>
</reference>